<dbReference type="EMBL" id="JBHRYO010000002">
    <property type="protein sequence ID" value="MFC3758011.1"/>
    <property type="molecule type" value="Genomic_DNA"/>
</dbReference>
<evidence type="ECO:0000256" key="1">
    <source>
        <dbReference type="SAM" id="Phobius"/>
    </source>
</evidence>
<dbReference type="Proteomes" id="UP001595735">
    <property type="component" value="Unassembled WGS sequence"/>
</dbReference>
<reference evidence="3" key="1">
    <citation type="journal article" date="2019" name="Int. J. Syst. Evol. Microbiol.">
        <title>The Global Catalogue of Microorganisms (GCM) 10K type strain sequencing project: providing services to taxonomists for standard genome sequencing and annotation.</title>
        <authorList>
            <consortium name="The Broad Institute Genomics Platform"/>
            <consortium name="The Broad Institute Genome Sequencing Center for Infectious Disease"/>
            <person name="Wu L."/>
            <person name="Ma J."/>
        </authorList>
    </citation>
    <scope>NUCLEOTIDE SEQUENCE [LARGE SCALE GENOMIC DNA]</scope>
    <source>
        <strain evidence="3">CECT 7798</strain>
    </source>
</reference>
<keyword evidence="3" id="KW-1185">Reference proteome</keyword>
<accession>A0ABV7XYB2</accession>
<feature type="transmembrane region" description="Helical" evidence="1">
    <location>
        <begin position="57"/>
        <end position="74"/>
    </location>
</feature>
<name>A0ABV7XYB2_9FLAO</name>
<comment type="caution">
    <text evidence="2">The sequence shown here is derived from an EMBL/GenBank/DDBJ whole genome shotgun (WGS) entry which is preliminary data.</text>
</comment>
<keyword evidence="1" id="KW-0472">Membrane</keyword>
<proteinExistence type="predicted"/>
<evidence type="ECO:0000313" key="2">
    <source>
        <dbReference type="EMBL" id="MFC3758011.1"/>
    </source>
</evidence>
<keyword evidence="1" id="KW-0812">Transmembrane</keyword>
<protein>
    <submittedName>
        <fullName evidence="2">Molybdenum ABC transporter permease</fullName>
    </submittedName>
</protein>
<organism evidence="2 3">
    <name type="scientific">Chryseobacterium tructae</name>
    <dbReference type="NCBI Taxonomy" id="1037380"/>
    <lineage>
        <taxon>Bacteria</taxon>
        <taxon>Pseudomonadati</taxon>
        <taxon>Bacteroidota</taxon>
        <taxon>Flavobacteriia</taxon>
        <taxon>Flavobacteriales</taxon>
        <taxon>Weeksellaceae</taxon>
        <taxon>Chryseobacterium group</taxon>
        <taxon>Chryseobacterium</taxon>
    </lineage>
</organism>
<gene>
    <name evidence="2" type="ORF">ACFONJ_18680</name>
</gene>
<dbReference type="RefSeq" id="WP_290299626.1">
    <property type="nucleotide sequence ID" value="NZ_JAUFQR010000001.1"/>
</dbReference>
<feature type="transmembrane region" description="Helical" evidence="1">
    <location>
        <begin position="6"/>
        <end position="23"/>
    </location>
</feature>
<keyword evidence="1" id="KW-1133">Transmembrane helix</keyword>
<evidence type="ECO:0000313" key="3">
    <source>
        <dbReference type="Proteomes" id="UP001595735"/>
    </source>
</evidence>
<sequence>MDYTALIMGLFFFIIGIALRYWINRRKFNRRNASGLEGFSNYERATATRFLERIGKLIAYVCIAVGLLFLLMFWQDKKRLDKEAQKNIEMQKPQK</sequence>